<dbReference type="EMBL" id="QFQP01000037">
    <property type="protein sequence ID" value="PZR06570.1"/>
    <property type="molecule type" value="Genomic_DNA"/>
</dbReference>
<keyword evidence="6" id="KW-0418">Kinase</keyword>
<dbReference type="InterPro" id="IPR004358">
    <property type="entry name" value="Sig_transdc_His_kin-like_C"/>
</dbReference>
<dbReference type="SMART" id="SM00388">
    <property type="entry name" value="HisKA"/>
    <property type="match status" value="1"/>
</dbReference>
<name>A0A2W5SUK6_9BACT</name>
<dbReference type="InterPro" id="IPR005467">
    <property type="entry name" value="His_kinase_dom"/>
</dbReference>
<dbReference type="PROSITE" id="PS50110">
    <property type="entry name" value="RESPONSE_REGULATORY"/>
    <property type="match status" value="2"/>
</dbReference>
<comment type="subunit">
    <text evidence="9">At low DSF concentrations, interacts with RpfF.</text>
</comment>
<dbReference type="AlphaFoldDB" id="A0A2W5SUK6"/>
<dbReference type="Proteomes" id="UP000249061">
    <property type="component" value="Unassembled WGS sequence"/>
</dbReference>
<dbReference type="Pfam" id="PF00072">
    <property type="entry name" value="Response_reg"/>
    <property type="match status" value="1"/>
</dbReference>
<dbReference type="Gene3D" id="3.40.50.2300">
    <property type="match status" value="2"/>
</dbReference>
<comment type="caution">
    <text evidence="14">The sequence shown here is derived from an EMBL/GenBank/DDBJ whole genome shotgun (WGS) entry which is preliminary data.</text>
</comment>
<keyword evidence="3 11" id="KW-0597">Phosphoprotein</keyword>
<dbReference type="InterPro" id="IPR003594">
    <property type="entry name" value="HATPase_dom"/>
</dbReference>
<evidence type="ECO:0000256" key="1">
    <source>
        <dbReference type="ARBA" id="ARBA00000085"/>
    </source>
</evidence>
<dbReference type="SMART" id="SM00448">
    <property type="entry name" value="REC"/>
    <property type="match status" value="1"/>
</dbReference>
<evidence type="ECO:0000256" key="11">
    <source>
        <dbReference type="PROSITE-ProRule" id="PRU00169"/>
    </source>
</evidence>
<evidence type="ECO:0000259" key="12">
    <source>
        <dbReference type="PROSITE" id="PS50109"/>
    </source>
</evidence>
<organism evidence="14 15">
    <name type="scientific">Archangium gephyra</name>
    <dbReference type="NCBI Taxonomy" id="48"/>
    <lineage>
        <taxon>Bacteria</taxon>
        <taxon>Pseudomonadati</taxon>
        <taxon>Myxococcota</taxon>
        <taxon>Myxococcia</taxon>
        <taxon>Myxococcales</taxon>
        <taxon>Cystobacterineae</taxon>
        <taxon>Archangiaceae</taxon>
        <taxon>Archangium</taxon>
    </lineage>
</organism>
<dbReference type="Pfam" id="PF00512">
    <property type="entry name" value="HisKA"/>
    <property type="match status" value="1"/>
</dbReference>
<keyword evidence="5" id="KW-0547">Nucleotide-binding</keyword>
<dbReference type="InterPro" id="IPR001789">
    <property type="entry name" value="Sig_transdc_resp-reg_receiver"/>
</dbReference>
<gene>
    <name evidence="14" type="ORF">DI536_29870</name>
</gene>
<dbReference type="PROSITE" id="PS50109">
    <property type="entry name" value="HIS_KIN"/>
    <property type="match status" value="1"/>
</dbReference>
<dbReference type="PANTHER" id="PTHR45339:SF1">
    <property type="entry name" value="HYBRID SIGNAL TRANSDUCTION HISTIDINE KINASE J"/>
    <property type="match status" value="1"/>
</dbReference>
<dbReference type="FunFam" id="1.10.287.130:FF:000002">
    <property type="entry name" value="Two-component osmosensing histidine kinase"/>
    <property type="match status" value="1"/>
</dbReference>
<dbReference type="CDD" id="cd16922">
    <property type="entry name" value="HATPase_EvgS-ArcB-TorS-like"/>
    <property type="match status" value="1"/>
</dbReference>
<evidence type="ECO:0000256" key="6">
    <source>
        <dbReference type="ARBA" id="ARBA00022777"/>
    </source>
</evidence>
<evidence type="ECO:0000256" key="7">
    <source>
        <dbReference type="ARBA" id="ARBA00022840"/>
    </source>
</evidence>
<evidence type="ECO:0000256" key="2">
    <source>
        <dbReference type="ARBA" id="ARBA00012438"/>
    </source>
</evidence>
<evidence type="ECO:0000256" key="10">
    <source>
        <dbReference type="ARBA" id="ARBA00068150"/>
    </source>
</evidence>
<evidence type="ECO:0000313" key="15">
    <source>
        <dbReference type="Proteomes" id="UP000249061"/>
    </source>
</evidence>
<dbReference type="SUPFAM" id="SSF47384">
    <property type="entry name" value="Homodimeric domain of signal transducing histidine kinase"/>
    <property type="match status" value="1"/>
</dbReference>
<keyword evidence="7" id="KW-0067">ATP-binding</keyword>
<keyword evidence="8" id="KW-0902">Two-component regulatory system</keyword>
<keyword evidence="4" id="KW-0808">Transferase</keyword>
<evidence type="ECO:0000256" key="4">
    <source>
        <dbReference type="ARBA" id="ARBA00022679"/>
    </source>
</evidence>
<dbReference type="CDD" id="cd17546">
    <property type="entry name" value="REC_hyHK_CKI1_RcsC-like"/>
    <property type="match status" value="1"/>
</dbReference>
<reference evidence="14 15" key="1">
    <citation type="submission" date="2017-08" db="EMBL/GenBank/DDBJ databases">
        <title>Infants hospitalized years apart are colonized by the same room-sourced microbial strains.</title>
        <authorList>
            <person name="Brooks B."/>
            <person name="Olm M.R."/>
            <person name="Firek B.A."/>
            <person name="Baker R."/>
            <person name="Thomas B.C."/>
            <person name="Morowitz M.J."/>
            <person name="Banfield J.F."/>
        </authorList>
    </citation>
    <scope>NUCLEOTIDE SEQUENCE [LARGE SCALE GENOMIC DNA]</scope>
    <source>
        <strain evidence="14">S2_003_000_R2_14</strain>
    </source>
</reference>
<comment type="caution">
    <text evidence="11">Lacks conserved residue(s) required for the propagation of feature annotation.</text>
</comment>
<dbReference type="PRINTS" id="PR00344">
    <property type="entry name" value="BCTRLSENSOR"/>
</dbReference>
<evidence type="ECO:0000313" key="14">
    <source>
        <dbReference type="EMBL" id="PZR06570.1"/>
    </source>
</evidence>
<dbReference type="InterPro" id="IPR003661">
    <property type="entry name" value="HisK_dim/P_dom"/>
</dbReference>
<feature type="domain" description="Response regulatory" evidence="13">
    <location>
        <begin position="247"/>
        <end position="376"/>
    </location>
</feature>
<comment type="catalytic activity">
    <reaction evidence="1">
        <text>ATP + protein L-histidine = ADP + protein N-phospho-L-histidine.</text>
        <dbReference type="EC" id="2.7.13.3"/>
    </reaction>
</comment>
<feature type="domain" description="Response regulatory" evidence="13">
    <location>
        <begin position="374"/>
        <end position="492"/>
    </location>
</feature>
<sequence>MKADAANQAKSRFLATMSHEIRTPMNGVLGMTELLLGMNLTPEQDDAARTVYRSADALLALLNEILDFSKIEAGRLEFERLPVDLEQLAYDTMELFRGKVVGRAVELVVRVAPTIPRKVWGDPTRVRQVLLNLVGNAVKFTQHGVVRLELDRAGDCYVARVSDTGCGLLPELADHVFEPFTQADVSTSRRHGGTGLGLAISRRLARGMGGELTLESEVNVGSTFELRLPLDECAQTEPAVLRLAGQRVLVVEPSDEFRQILIEQLRSEGARVDGVNDVQLAVEALSSTKYHVALWADSLVTGAPPDGAPHVVLLSNGLRHPSWSTIAQRLSPREVLVKAVRAAQHEAARVNAGGRPTLEVVPVSSPSSVGMGTRVLVADDNAINLRITRAMLERVGCTVTTVPTGEEAVSAWAAGRWDVILMDCQMPGIDGYEATLRIRAQEAGTERHVCIIALTANAGVEDRLRCKAVGMDGFISKPFRASDFERVLAELRRDAA</sequence>
<dbReference type="SMART" id="SM00387">
    <property type="entry name" value="HATPase_c"/>
    <property type="match status" value="1"/>
</dbReference>
<dbReference type="Pfam" id="PF02518">
    <property type="entry name" value="HATPase_c"/>
    <property type="match status" value="1"/>
</dbReference>
<dbReference type="PANTHER" id="PTHR45339">
    <property type="entry name" value="HYBRID SIGNAL TRANSDUCTION HISTIDINE KINASE J"/>
    <property type="match status" value="1"/>
</dbReference>
<dbReference type="EC" id="2.7.13.3" evidence="2"/>
<dbReference type="CDD" id="cd00082">
    <property type="entry name" value="HisKA"/>
    <property type="match status" value="1"/>
</dbReference>
<dbReference type="SUPFAM" id="SSF52172">
    <property type="entry name" value="CheY-like"/>
    <property type="match status" value="2"/>
</dbReference>
<dbReference type="SUPFAM" id="SSF55874">
    <property type="entry name" value="ATPase domain of HSP90 chaperone/DNA topoisomerase II/histidine kinase"/>
    <property type="match status" value="1"/>
</dbReference>
<evidence type="ECO:0000256" key="3">
    <source>
        <dbReference type="ARBA" id="ARBA00022553"/>
    </source>
</evidence>
<dbReference type="InterPro" id="IPR036890">
    <property type="entry name" value="HATPase_C_sf"/>
</dbReference>
<dbReference type="GO" id="GO:0000155">
    <property type="term" value="F:phosphorelay sensor kinase activity"/>
    <property type="evidence" value="ECO:0007669"/>
    <property type="project" value="InterPro"/>
</dbReference>
<dbReference type="GO" id="GO:0005524">
    <property type="term" value="F:ATP binding"/>
    <property type="evidence" value="ECO:0007669"/>
    <property type="project" value="UniProtKB-KW"/>
</dbReference>
<evidence type="ECO:0000259" key="13">
    <source>
        <dbReference type="PROSITE" id="PS50110"/>
    </source>
</evidence>
<feature type="modified residue" description="4-aspartylphosphate" evidence="11">
    <location>
        <position position="423"/>
    </location>
</feature>
<evidence type="ECO:0000256" key="8">
    <source>
        <dbReference type="ARBA" id="ARBA00023012"/>
    </source>
</evidence>
<dbReference type="InterPro" id="IPR036097">
    <property type="entry name" value="HisK_dim/P_sf"/>
</dbReference>
<proteinExistence type="predicted"/>
<dbReference type="Gene3D" id="3.30.565.10">
    <property type="entry name" value="Histidine kinase-like ATPase, C-terminal domain"/>
    <property type="match status" value="1"/>
</dbReference>
<feature type="domain" description="Histidine kinase" evidence="12">
    <location>
        <begin position="16"/>
        <end position="232"/>
    </location>
</feature>
<dbReference type="Gene3D" id="1.10.287.130">
    <property type="match status" value="1"/>
</dbReference>
<protein>
    <recommendedName>
        <fullName evidence="10">Sensory/regulatory protein RpfC</fullName>
        <ecNumber evidence="2">2.7.13.3</ecNumber>
    </recommendedName>
</protein>
<dbReference type="InterPro" id="IPR011006">
    <property type="entry name" value="CheY-like_superfamily"/>
</dbReference>
<dbReference type="FunFam" id="3.30.565.10:FF:000010">
    <property type="entry name" value="Sensor histidine kinase RcsC"/>
    <property type="match status" value="1"/>
</dbReference>
<accession>A0A2W5SUK6</accession>
<evidence type="ECO:0000256" key="5">
    <source>
        <dbReference type="ARBA" id="ARBA00022741"/>
    </source>
</evidence>
<evidence type="ECO:0000256" key="9">
    <source>
        <dbReference type="ARBA" id="ARBA00064003"/>
    </source>
</evidence>